<dbReference type="Gene3D" id="3.40.630.190">
    <property type="entry name" value="LCP protein"/>
    <property type="match status" value="1"/>
</dbReference>
<gene>
    <name evidence="5" type="ORF">FC66_GL001336</name>
</gene>
<dbReference type="InterPro" id="IPR050922">
    <property type="entry name" value="LytR/CpsA/Psr_CW_biosynth"/>
</dbReference>
<dbReference type="RefSeq" id="WP_057974392.1">
    <property type="nucleotide sequence ID" value="NZ_AZDI01000007.1"/>
</dbReference>
<comment type="caution">
    <text evidence="5">The sequence shown here is derived from an EMBL/GenBank/DDBJ whole genome shotgun (WGS) entry which is preliminary data.</text>
</comment>
<evidence type="ECO:0000313" key="6">
    <source>
        <dbReference type="Proteomes" id="UP000051450"/>
    </source>
</evidence>
<feature type="compositionally biased region" description="Basic residues" evidence="2">
    <location>
        <begin position="11"/>
        <end position="27"/>
    </location>
</feature>
<dbReference type="EMBL" id="AZDI01000007">
    <property type="protein sequence ID" value="KRK45521.1"/>
    <property type="molecule type" value="Genomic_DNA"/>
</dbReference>
<dbReference type="InterPro" id="IPR004474">
    <property type="entry name" value="LytR_CpsA_psr"/>
</dbReference>
<name>A0A0R1HQ31_9LACO</name>
<dbReference type="Proteomes" id="UP000051450">
    <property type="component" value="Unassembled WGS sequence"/>
</dbReference>
<feature type="domain" description="Cell envelope-related transcriptional attenuator" evidence="4">
    <location>
        <begin position="106"/>
        <end position="244"/>
    </location>
</feature>
<dbReference type="PATRIC" id="fig|1423719.4.peg.1358"/>
<protein>
    <submittedName>
        <fullName evidence="5">LytR family transcriptional regulator</fullName>
    </submittedName>
</protein>
<dbReference type="Pfam" id="PF03816">
    <property type="entry name" value="LytR_cpsA_psr"/>
    <property type="match status" value="1"/>
</dbReference>
<evidence type="ECO:0000256" key="3">
    <source>
        <dbReference type="SAM" id="Phobius"/>
    </source>
</evidence>
<reference evidence="5 6" key="1">
    <citation type="journal article" date="2015" name="Genome Announc.">
        <title>Expanding the biotechnology potential of lactobacilli through comparative genomics of 213 strains and associated genera.</title>
        <authorList>
            <person name="Sun Z."/>
            <person name="Harris H.M."/>
            <person name="McCann A."/>
            <person name="Guo C."/>
            <person name="Argimon S."/>
            <person name="Zhang W."/>
            <person name="Yang X."/>
            <person name="Jeffery I.B."/>
            <person name="Cooney J.C."/>
            <person name="Kagawa T.F."/>
            <person name="Liu W."/>
            <person name="Song Y."/>
            <person name="Salvetti E."/>
            <person name="Wrobel A."/>
            <person name="Rasinkangas P."/>
            <person name="Parkhill J."/>
            <person name="Rea M.C."/>
            <person name="O'Sullivan O."/>
            <person name="Ritari J."/>
            <person name="Douillard F.P."/>
            <person name="Paul Ross R."/>
            <person name="Yang R."/>
            <person name="Briner A.E."/>
            <person name="Felis G.E."/>
            <person name="de Vos W.M."/>
            <person name="Barrangou R."/>
            <person name="Klaenhammer T.R."/>
            <person name="Caufield P.W."/>
            <person name="Cui Y."/>
            <person name="Zhang H."/>
            <person name="O'Toole P.W."/>
        </authorList>
    </citation>
    <scope>NUCLEOTIDE SEQUENCE [LARGE SCALE GENOMIC DNA]</scope>
    <source>
        <strain evidence="5 6">DSM 15638</strain>
    </source>
</reference>
<evidence type="ECO:0000256" key="1">
    <source>
        <dbReference type="ARBA" id="ARBA00006068"/>
    </source>
</evidence>
<evidence type="ECO:0000313" key="5">
    <source>
        <dbReference type="EMBL" id="KRK45521.1"/>
    </source>
</evidence>
<dbReference type="PANTHER" id="PTHR33392:SF6">
    <property type="entry name" value="POLYISOPRENYL-TEICHOIC ACID--PEPTIDOGLYCAN TEICHOIC ACID TRANSFERASE TAGU"/>
    <property type="match status" value="1"/>
</dbReference>
<feature type="region of interest" description="Disordered" evidence="2">
    <location>
        <begin position="1"/>
        <end position="28"/>
    </location>
</feature>
<dbReference type="NCBIfam" id="TIGR00350">
    <property type="entry name" value="lytR_cpsA_psr"/>
    <property type="match status" value="1"/>
</dbReference>
<keyword evidence="3" id="KW-1133">Transmembrane helix</keyword>
<keyword evidence="6" id="KW-1185">Reference proteome</keyword>
<organism evidence="5 6">
    <name type="scientific">Dellaglioa algida DSM 15638</name>
    <dbReference type="NCBI Taxonomy" id="1423719"/>
    <lineage>
        <taxon>Bacteria</taxon>
        <taxon>Bacillati</taxon>
        <taxon>Bacillota</taxon>
        <taxon>Bacilli</taxon>
        <taxon>Lactobacillales</taxon>
        <taxon>Lactobacillaceae</taxon>
        <taxon>Dellaglioa</taxon>
    </lineage>
</organism>
<evidence type="ECO:0000259" key="4">
    <source>
        <dbReference type="Pfam" id="PF03816"/>
    </source>
</evidence>
<sequence length="326" mass="36020">MDEDKSQQQGSHKKHRHHHHKNKRMSTPKKWGIGVGVVIATLLVIGGGLMAKVYLDAKDVVDNTYQKVNVKNKRTTGTVSLKKEAPFSVLILGVDTGEDGRTDQGRSDTMMVATINPKTNMTTLTSLPRDTKIPITGHGTENKLNAAYAYGDVSLAMDTIQNYLNIPIDYYVEMNMKGLEEITGAVGPITVNNPFAFGSYAKGEIELNESNVLAFSRMRHDDPKGDYGRQKRQRSVVTALGKNIVSINGITKYQSILSALESNMKTDLKFDDIKAIATKYRGAIGTIKDIQLQGQSQMINGVSYEVVPSEQVTKVSQMIRKQLELD</sequence>
<accession>A0A0R1HQ31</accession>
<dbReference type="PANTHER" id="PTHR33392">
    <property type="entry name" value="POLYISOPRENYL-TEICHOIC ACID--PEPTIDOGLYCAN TEICHOIC ACID TRANSFERASE TAGU"/>
    <property type="match status" value="1"/>
</dbReference>
<keyword evidence="3" id="KW-0472">Membrane</keyword>
<proteinExistence type="inferred from homology"/>
<evidence type="ECO:0000256" key="2">
    <source>
        <dbReference type="SAM" id="MobiDB-lite"/>
    </source>
</evidence>
<feature type="transmembrane region" description="Helical" evidence="3">
    <location>
        <begin position="31"/>
        <end position="55"/>
    </location>
</feature>
<keyword evidence="3" id="KW-0812">Transmembrane</keyword>
<dbReference type="AlphaFoldDB" id="A0A0R1HQ31"/>
<dbReference type="STRING" id="1423719.FC66_GL001336"/>
<dbReference type="OrthoDB" id="27330at2"/>
<comment type="similarity">
    <text evidence="1">Belongs to the LytR/CpsA/Psr (LCP) family.</text>
</comment>